<dbReference type="PROSITE" id="PS51257">
    <property type="entry name" value="PROKAR_LIPOPROTEIN"/>
    <property type="match status" value="1"/>
</dbReference>
<proteinExistence type="predicted"/>
<evidence type="ECO:0000313" key="2">
    <source>
        <dbReference type="EMBL" id="RGX78691.1"/>
    </source>
</evidence>
<dbReference type="Proteomes" id="UP000286075">
    <property type="component" value="Unassembled WGS sequence"/>
</dbReference>
<organism evidence="2 3">
    <name type="scientific">Bacteroides stercorirosoris</name>
    <dbReference type="NCBI Taxonomy" id="871324"/>
    <lineage>
        <taxon>Bacteria</taxon>
        <taxon>Pseudomonadati</taxon>
        <taxon>Bacteroidota</taxon>
        <taxon>Bacteroidia</taxon>
        <taxon>Bacteroidales</taxon>
        <taxon>Bacteroidaceae</taxon>
        <taxon>Bacteroides</taxon>
    </lineage>
</organism>
<name>A0A413H528_9BACE</name>
<dbReference type="EMBL" id="QSCF01000014">
    <property type="protein sequence ID" value="RGX78691.1"/>
    <property type="molecule type" value="Genomic_DNA"/>
</dbReference>
<dbReference type="OrthoDB" id="1001598at2"/>
<dbReference type="SUPFAM" id="SSF49785">
    <property type="entry name" value="Galactose-binding domain-like"/>
    <property type="match status" value="1"/>
</dbReference>
<dbReference type="InterPro" id="IPR008979">
    <property type="entry name" value="Galactose-bd-like_sf"/>
</dbReference>
<comment type="caution">
    <text evidence="2">The sequence shown here is derived from an EMBL/GenBank/DDBJ whole genome shotgun (WGS) entry which is preliminary data.</text>
</comment>
<reference evidence="2 3" key="1">
    <citation type="submission" date="2018-08" db="EMBL/GenBank/DDBJ databases">
        <title>A genome reference for cultivated species of the human gut microbiota.</title>
        <authorList>
            <person name="Zou Y."/>
            <person name="Xue W."/>
            <person name="Luo G."/>
        </authorList>
    </citation>
    <scope>NUCLEOTIDE SEQUENCE [LARGE SCALE GENOMIC DNA]</scope>
    <source>
        <strain evidence="2 3">OF03-9BH</strain>
    </source>
</reference>
<dbReference type="InterPro" id="IPR000421">
    <property type="entry name" value="FA58C"/>
</dbReference>
<dbReference type="Pfam" id="PF00754">
    <property type="entry name" value="F5_F8_type_C"/>
    <property type="match status" value="1"/>
</dbReference>
<accession>A0A413H528</accession>
<evidence type="ECO:0000259" key="1">
    <source>
        <dbReference type="PROSITE" id="PS50022"/>
    </source>
</evidence>
<sequence length="299" mass="33241">MNLKFKYIIVAGLLVGMTGCDDKLETFEVAGSVTTPTALAASVVSSEALPGQIKLSWEAPAENAFDYLQIKYYDPLTKEDVCKIASVGTTEMLIDDTRARFGDYSFYFQTFNAAHQGSAVTEVKAKSGEAPATTTEKSRTEVKLAGDQLSTNAQEPTEGPIKNLVDGNSGTFFHTRWSSPQLELPHYIQIDFKESHENFAIYYQNRTDNTWTSDGRPSVVELQISNDAENWETVGTLSGLPSAHSTEYTSDFVMPGKTFTYFRFNVTATSGNTKYFNLAEFKFYDVEIEVYDPETVPLD</sequence>
<dbReference type="RefSeq" id="WP_117987452.1">
    <property type="nucleotide sequence ID" value="NZ_CABMFG010000014.1"/>
</dbReference>
<dbReference type="Gene3D" id="2.60.120.260">
    <property type="entry name" value="Galactose-binding domain-like"/>
    <property type="match status" value="1"/>
</dbReference>
<evidence type="ECO:0000313" key="3">
    <source>
        <dbReference type="Proteomes" id="UP000286075"/>
    </source>
</evidence>
<gene>
    <name evidence="2" type="ORF">DXA68_10745</name>
</gene>
<feature type="domain" description="F5/8 type C" evidence="1">
    <location>
        <begin position="132"/>
        <end position="286"/>
    </location>
</feature>
<dbReference type="InterPro" id="IPR013783">
    <property type="entry name" value="Ig-like_fold"/>
</dbReference>
<dbReference type="Gene3D" id="2.60.40.10">
    <property type="entry name" value="Immunoglobulins"/>
    <property type="match status" value="1"/>
</dbReference>
<dbReference type="AlphaFoldDB" id="A0A413H528"/>
<dbReference type="PROSITE" id="PS50022">
    <property type="entry name" value="FA58C_3"/>
    <property type="match status" value="1"/>
</dbReference>
<protein>
    <submittedName>
        <fullName evidence="2">Carbohydrate-binding protein</fullName>
    </submittedName>
</protein>